<name>A0ABS4HF02_9BACI</name>
<accession>A0ABS4HF02</accession>
<dbReference type="Proteomes" id="UP001519328">
    <property type="component" value="Unassembled WGS sequence"/>
</dbReference>
<keyword evidence="7" id="KW-1185">Reference proteome</keyword>
<evidence type="ECO:0000256" key="1">
    <source>
        <dbReference type="ARBA" id="ARBA00001947"/>
    </source>
</evidence>
<keyword evidence="2" id="KW-0808">Transferase</keyword>
<dbReference type="PANTHER" id="PTHR37418">
    <property type="entry name" value="3-KETO-5-AMINOHEXANOATE CLEAVAGE ENZYME-RELATED"/>
    <property type="match status" value="1"/>
</dbReference>
<dbReference type="InterPro" id="IPR013785">
    <property type="entry name" value="Aldolase_TIM"/>
</dbReference>
<evidence type="ECO:0000256" key="3">
    <source>
        <dbReference type="ARBA" id="ARBA00022723"/>
    </source>
</evidence>
<evidence type="ECO:0000256" key="4">
    <source>
        <dbReference type="ARBA" id="ARBA00022833"/>
    </source>
</evidence>
<sequence length="302" mass="32630">MNKNVILSCAVTGAGDTTSKNPNVPVTPKEIADSSIKAAKAGATIAHVHVRDPKTGKLSHDVELFKEVVERIREADTDVIINITAGGGGDWVPSDADPAKGGEGTDMQTPEQRHEPVGMLLPEICTLDCGSVNFGNQVYVSPTDWLRKQARLIQESGVKPELECFDTGHVRFANQLVEEGLIDGDPMFQFCLGIPWGADADAETLAYMKSRVADNASWAAFGIGRMQMPMVAESVLQGGNIRVGLEDNMYLKKGTLATNEQLVDKAIGIVHSLGSEIMTPHDARELLKIRKQDGKADQHGWT</sequence>
<proteinExistence type="predicted"/>
<dbReference type="PANTHER" id="PTHR37418:SF2">
    <property type="entry name" value="3-KETO-5-AMINOHEXANOATE CLEAVAGE ENZYME"/>
    <property type="match status" value="1"/>
</dbReference>
<evidence type="ECO:0000256" key="2">
    <source>
        <dbReference type="ARBA" id="ARBA00022679"/>
    </source>
</evidence>
<feature type="region of interest" description="Disordered" evidence="5">
    <location>
        <begin position="91"/>
        <end position="110"/>
    </location>
</feature>
<dbReference type="InterPro" id="IPR008567">
    <property type="entry name" value="BKACE"/>
</dbReference>
<dbReference type="EMBL" id="JAGGKK010000009">
    <property type="protein sequence ID" value="MBP1949007.1"/>
    <property type="molecule type" value="Genomic_DNA"/>
</dbReference>
<protein>
    <submittedName>
        <fullName evidence="6">Uncharacterized protein (DUF849 family)</fullName>
    </submittedName>
</protein>
<gene>
    <name evidence="6" type="ORF">J2Z82_001944</name>
</gene>
<keyword evidence="3" id="KW-0479">Metal-binding</keyword>
<dbReference type="RefSeq" id="WP_209480545.1">
    <property type="nucleotide sequence ID" value="NZ_JAGGKK010000009.1"/>
</dbReference>
<evidence type="ECO:0000256" key="5">
    <source>
        <dbReference type="SAM" id="MobiDB-lite"/>
    </source>
</evidence>
<comment type="cofactor">
    <cofactor evidence="1">
        <name>Zn(2+)</name>
        <dbReference type="ChEBI" id="CHEBI:29105"/>
    </cofactor>
</comment>
<dbReference type="Pfam" id="PF05853">
    <property type="entry name" value="BKACE"/>
    <property type="match status" value="1"/>
</dbReference>
<comment type="caution">
    <text evidence="6">The sequence shown here is derived from an EMBL/GenBank/DDBJ whole genome shotgun (WGS) entry which is preliminary data.</text>
</comment>
<dbReference type="Gene3D" id="3.20.20.70">
    <property type="entry name" value="Aldolase class I"/>
    <property type="match status" value="1"/>
</dbReference>
<keyword evidence="4" id="KW-0862">Zinc</keyword>
<organism evidence="6 7">
    <name type="scientific">Virgibacillus litoralis</name>
    <dbReference type="NCBI Taxonomy" id="578221"/>
    <lineage>
        <taxon>Bacteria</taxon>
        <taxon>Bacillati</taxon>
        <taxon>Bacillota</taxon>
        <taxon>Bacilli</taxon>
        <taxon>Bacillales</taxon>
        <taxon>Bacillaceae</taxon>
        <taxon>Virgibacillus</taxon>
    </lineage>
</organism>
<evidence type="ECO:0000313" key="6">
    <source>
        <dbReference type="EMBL" id="MBP1949007.1"/>
    </source>
</evidence>
<reference evidence="6 7" key="1">
    <citation type="submission" date="2021-03" db="EMBL/GenBank/DDBJ databases">
        <title>Genomic Encyclopedia of Type Strains, Phase IV (KMG-IV): sequencing the most valuable type-strain genomes for metagenomic binning, comparative biology and taxonomic classification.</title>
        <authorList>
            <person name="Goeker M."/>
        </authorList>
    </citation>
    <scope>NUCLEOTIDE SEQUENCE [LARGE SCALE GENOMIC DNA]</scope>
    <source>
        <strain evidence="6 7">DSM 21085</strain>
    </source>
</reference>
<evidence type="ECO:0000313" key="7">
    <source>
        <dbReference type="Proteomes" id="UP001519328"/>
    </source>
</evidence>